<organism evidence="7 8">
    <name type="scientific">Methylococcus capsulatus</name>
    <dbReference type="NCBI Taxonomy" id="414"/>
    <lineage>
        <taxon>Bacteria</taxon>
        <taxon>Pseudomonadati</taxon>
        <taxon>Pseudomonadota</taxon>
        <taxon>Gammaproteobacteria</taxon>
        <taxon>Methylococcales</taxon>
        <taxon>Methylococcaceae</taxon>
        <taxon>Methylococcus</taxon>
    </lineage>
</organism>
<dbReference type="EMBL" id="OX458332">
    <property type="protein sequence ID" value="CAI8811382.1"/>
    <property type="molecule type" value="Genomic_DNA"/>
</dbReference>
<dbReference type="GO" id="GO:0071513">
    <property type="term" value="C:phosphopantothenoylcysteine decarboxylase complex"/>
    <property type="evidence" value="ECO:0007669"/>
    <property type="project" value="TreeGrafter"/>
</dbReference>
<dbReference type="Gene3D" id="3.40.50.10300">
    <property type="entry name" value="CoaB-like"/>
    <property type="match status" value="1"/>
</dbReference>
<comment type="similarity">
    <text evidence="3 4">In the C-terminal section; belongs to the PPC synthetase family.</text>
</comment>
<dbReference type="InterPro" id="IPR035929">
    <property type="entry name" value="CoaB-like_sf"/>
</dbReference>
<dbReference type="GO" id="GO:0046872">
    <property type="term" value="F:metal ion binding"/>
    <property type="evidence" value="ECO:0007669"/>
    <property type="project" value="UniProtKB-KW"/>
</dbReference>
<evidence type="ECO:0000256" key="3">
    <source>
        <dbReference type="HAMAP-Rule" id="MF_02225"/>
    </source>
</evidence>
<dbReference type="GO" id="GO:0004632">
    <property type="term" value="F:phosphopantothenate--cysteine ligase activity"/>
    <property type="evidence" value="ECO:0007669"/>
    <property type="project" value="UniProtKB-UniRule"/>
</dbReference>
<keyword evidence="3" id="KW-0511">Multifunctional enzyme</keyword>
<dbReference type="Proteomes" id="UP001158598">
    <property type="component" value="Chromosome"/>
</dbReference>
<feature type="region of interest" description="Phosphopantothenate--cysteine ligase" evidence="3">
    <location>
        <begin position="205"/>
        <end position="420"/>
    </location>
</feature>
<dbReference type="InterPro" id="IPR003382">
    <property type="entry name" value="Flavoprotein"/>
</dbReference>
<dbReference type="SUPFAM" id="SSF52507">
    <property type="entry name" value="Homo-oligomeric flavin-containing Cys decarboxylases, HFCD"/>
    <property type="match status" value="1"/>
</dbReference>
<keyword evidence="3 4" id="KW-0288">FMN</keyword>
<keyword evidence="3 4" id="KW-0436">Ligase</keyword>
<evidence type="ECO:0000313" key="7">
    <source>
        <dbReference type="EMBL" id="CAI8811382.1"/>
    </source>
</evidence>
<dbReference type="InterPro" id="IPR036551">
    <property type="entry name" value="Flavin_trans-like"/>
</dbReference>
<feature type="binding site" evidence="3">
    <location>
        <position position="351"/>
    </location>
    <ligand>
        <name>CTP</name>
        <dbReference type="ChEBI" id="CHEBI:37563"/>
    </ligand>
</feature>
<reference evidence="7" key="1">
    <citation type="submission" date="2023-03" db="EMBL/GenBank/DDBJ databases">
        <authorList>
            <person name="Pearce D."/>
        </authorList>
    </citation>
    <scope>NUCLEOTIDE SEQUENCE</scope>
    <source>
        <strain evidence="7">Mc</strain>
    </source>
</reference>
<dbReference type="PANTHER" id="PTHR14359">
    <property type="entry name" value="HOMO-OLIGOMERIC FLAVIN CONTAINING CYS DECARBOXYLASE FAMILY"/>
    <property type="match status" value="1"/>
</dbReference>
<evidence type="ECO:0000313" key="8">
    <source>
        <dbReference type="Proteomes" id="UP001158598"/>
    </source>
</evidence>
<dbReference type="RefSeq" id="WP_017365556.1">
    <property type="nucleotide sequence ID" value="NZ_CP079096.1"/>
</dbReference>
<dbReference type="HAMAP" id="MF_02225">
    <property type="entry name" value="CoaBC"/>
    <property type="match status" value="1"/>
</dbReference>
<dbReference type="AlphaFoldDB" id="A0AA35V5Q4"/>
<feature type="binding site" evidence="3">
    <location>
        <position position="293"/>
    </location>
    <ligand>
        <name>CTP</name>
        <dbReference type="ChEBI" id="CHEBI:37563"/>
    </ligand>
</feature>
<keyword evidence="1 3" id="KW-0210">Decarboxylase</keyword>
<feature type="binding site" evidence="3">
    <location>
        <position position="337"/>
    </location>
    <ligand>
        <name>CTP</name>
        <dbReference type="ChEBI" id="CHEBI:37563"/>
    </ligand>
</feature>
<evidence type="ECO:0000259" key="6">
    <source>
        <dbReference type="Pfam" id="PF04127"/>
    </source>
</evidence>
<gene>
    <name evidence="7" type="primary">dfp</name>
    <name evidence="3" type="synonym">coaBC</name>
    <name evidence="7" type="ORF">MCNOR_1760</name>
</gene>
<dbReference type="InterPro" id="IPR005252">
    <property type="entry name" value="CoaBC"/>
</dbReference>
<keyword evidence="3" id="KW-0460">Magnesium</keyword>
<comment type="function">
    <text evidence="3">Catalyzes two sequential steps in the biosynthesis of coenzyme A. In the first step cysteine is conjugated to 4'-phosphopantothenate to form 4-phosphopantothenoylcysteine. In the second step the latter compound is decarboxylated to form 4'-phosphopantotheine.</text>
</comment>
<comment type="catalytic activity">
    <reaction evidence="3 4">
        <text>N-[(R)-4-phosphopantothenoyl]-L-cysteine + H(+) = (R)-4'-phosphopantetheine + CO2</text>
        <dbReference type="Rhea" id="RHEA:16793"/>
        <dbReference type="ChEBI" id="CHEBI:15378"/>
        <dbReference type="ChEBI" id="CHEBI:16526"/>
        <dbReference type="ChEBI" id="CHEBI:59458"/>
        <dbReference type="ChEBI" id="CHEBI:61723"/>
        <dbReference type="EC" id="4.1.1.36"/>
    </reaction>
</comment>
<feature type="binding site" evidence="3">
    <location>
        <position position="355"/>
    </location>
    <ligand>
        <name>CTP</name>
        <dbReference type="ChEBI" id="CHEBI:37563"/>
    </ligand>
</feature>
<keyword evidence="2 3" id="KW-0456">Lyase</keyword>
<feature type="domain" description="Flavoprotein" evidence="5">
    <location>
        <begin position="20"/>
        <end position="189"/>
    </location>
</feature>
<dbReference type="GO" id="GO:0015937">
    <property type="term" value="P:coenzyme A biosynthetic process"/>
    <property type="evidence" value="ECO:0007669"/>
    <property type="project" value="UniProtKB-UniRule"/>
</dbReference>
<protein>
    <recommendedName>
        <fullName evidence="3">Coenzyme A biosynthesis bifunctional protein CoaBC</fullName>
    </recommendedName>
    <alternativeName>
        <fullName evidence="3">DNA/pantothenate metabolism flavoprotein</fullName>
    </alternativeName>
    <alternativeName>
        <fullName evidence="3">Phosphopantothenoylcysteine synthetase/decarboxylase</fullName>
        <shortName evidence="3">PPCS-PPCDC</shortName>
    </alternativeName>
    <domain>
        <recommendedName>
            <fullName evidence="3">Phosphopantothenoylcysteine decarboxylase</fullName>
            <shortName evidence="3">PPC decarboxylase</shortName>
            <shortName evidence="3">PPC-DC</shortName>
            <ecNumber evidence="3">4.1.1.36</ecNumber>
        </recommendedName>
        <alternativeName>
            <fullName evidence="3">CoaC</fullName>
        </alternativeName>
    </domain>
    <domain>
        <recommendedName>
            <fullName evidence="3">Phosphopantothenate--cysteine ligase</fullName>
            <ecNumber evidence="3">6.3.2.5</ecNumber>
        </recommendedName>
        <alternativeName>
            <fullName evidence="3">CoaB</fullName>
        </alternativeName>
        <alternativeName>
            <fullName evidence="3">Phosphopantothenoylcysteine synthetase</fullName>
            <shortName evidence="3">PPC synthetase</shortName>
            <shortName evidence="3">PPC-S</shortName>
        </alternativeName>
    </domain>
</protein>
<comment type="pathway">
    <text evidence="3 4">Cofactor biosynthesis; coenzyme A biosynthesis; CoA from (R)-pantothenate: step 2/5.</text>
</comment>
<sequence length="420" mass="44109">MSPQTAPSSRFPSLADLHHKRILLGVTGGIAAYKAAEVSRRLRLAGAEVRVAMTPAACRFVQPLTFEALSGHPVAYDMFVPGAEAAMGHIQLSRWADAILVAPASADFLARISLGLADDLLATLCLAAEVPLFLAPAMNRAMWLHPATRSHAAALAGRGAVLLGPDEGDQACGETGPGRMREPARLVLDLAEALAAERLLSGIRVLISAGPTREPIDPVRFIGNRSSGKMGYALAAAARNAGAEVTLVSGPVALDAPAGVETVQVETAAEMHAAVMARTGGADIYIGTAAVADYTPGRVADTKIKKHGEQLELTLIRTPDILRSVAALADRPFVVGFAAETGEVETYARAKLEAKGADMVAANEVGSGAPGGFERDENALFVCWRGGECHLPLASKTEIARRLIRLIADRYYAENTDQDP</sequence>
<evidence type="ECO:0000259" key="5">
    <source>
        <dbReference type="Pfam" id="PF02441"/>
    </source>
</evidence>
<name>A0AA35V5Q4_METCP</name>
<feature type="active site" description="Proton donor" evidence="3">
    <location>
        <position position="172"/>
    </location>
</feature>
<evidence type="ECO:0000256" key="2">
    <source>
        <dbReference type="ARBA" id="ARBA00023239"/>
    </source>
</evidence>
<evidence type="ECO:0000256" key="1">
    <source>
        <dbReference type="ARBA" id="ARBA00022793"/>
    </source>
</evidence>
<dbReference type="GO" id="GO:0015941">
    <property type="term" value="P:pantothenate catabolic process"/>
    <property type="evidence" value="ECO:0007669"/>
    <property type="project" value="InterPro"/>
</dbReference>
<comment type="cofactor">
    <cofactor evidence="3">
        <name>Mg(2+)</name>
        <dbReference type="ChEBI" id="CHEBI:18420"/>
    </cofactor>
</comment>
<keyword evidence="3 4" id="KW-0285">Flavoprotein</keyword>
<keyword evidence="3" id="KW-0479">Metal-binding</keyword>
<feature type="binding site" evidence="3">
    <location>
        <begin position="319"/>
        <end position="322"/>
    </location>
    <ligand>
        <name>CTP</name>
        <dbReference type="ChEBI" id="CHEBI:37563"/>
    </ligand>
</feature>
<dbReference type="EC" id="6.3.2.5" evidence="3"/>
<feature type="domain" description="DNA/pantothenate metabolism flavoprotein C-terminal" evidence="6">
    <location>
        <begin position="200"/>
        <end position="409"/>
    </location>
</feature>
<comment type="pathway">
    <text evidence="3 4">Cofactor biosynthesis; coenzyme A biosynthesis; CoA from (R)-pantothenate: step 3/5.</text>
</comment>
<dbReference type="NCBIfam" id="TIGR00521">
    <property type="entry name" value="coaBC_dfp"/>
    <property type="match status" value="1"/>
</dbReference>
<comment type="caution">
    <text evidence="3">Lacks conserved residue(s) required for the propagation of feature annotation.</text>
</comment>
<feature type="region of interest" description="Phosphopantothenoylcysteine decarboxylase" evidence="3">
    <location>
        <begin position="1"/>
        <end position="204"/>
    </location>
</feature>
<accession>A0AA35V5Q4</accession>
<feature type="binding site" evidence="3">
    <location>
        <position position="303"/>
    </location>
    <ligand>
        <name>CTP</name>
        <dbReference type="ChEBI" id="CHEBI:37563"/>
    </ligand>
</feature>
<dbReference type="SUPFAM" id="SSF102645">
    <property type="entry name" value="CoaB-like"/>
    <property type="match status" value="1"/>
</dbReference>
<dbReference type="GO" id="GO:0004633">
    <property type="term" value="F:phosphopantothenoylcysteine decarboxylase activity"/>
    <property type="evidence" value="ECO:0007669"/>
    <property type="project" value="UniProtKB-UniRule"/>
</dbReference>
<dbReference type="Pfam" id="PF04127">
    <property type="entry name" value="DFP"/>
    <property type="match status" value="1"/>
</dbReference>
<dbReference type="InterPro" id="IPR007085">
    <property type="entry name" value="DNA/pantothenate-metab_flavo_C"/>
</dbReference>
<dbReference type="PANTHER" id="PTHR14359:SF6">
    <property type="entry name" value="PHOSPHOPANTOTHENOYLCYSTEINE DECARBOXYLASE"/>
    <property type="match status" value="1"/>
</dbReference>
<dbReference type="GO" id="GO:0010181">
    <property type="term" value="F:FMN binding"/>
    <property type="evidence" value="ECO:0007669"/>
    <property type="project" value="UniProtKB-UniRule"/>
</dbReference>
<proteinExistence type="inferred from homology"/>
<comment type="catalytic activity">
    <reaction evidence="3 4">
        <text>(R)-4'-phosphopantothenate + L-cysteine + CTP = N-[(R)-4-phosphopantothenoyl]-L-cysteine + CMP + diphosphate + H(+)</text>
        <dbReference type="Rhea" id="RHEA:19397"/>
        <dbReference type="ChEBI" id="CHEBI:10986"/>
        <dbReference type="ChEBI" id="CHEBI:15378"/>
        <dbReference type="ChEBI" id="CHEBI:33019"/>
        <dbReference type="ChEBI" id="CHEBI:35235"/>
        <dbReference type="ChEBI" id="CHEBI:37563"/>
        <dbReference type="ChEBI" id="CHEBI:59458"/>
        <dbReference type="ChEBI" id="CHEBI:60377"/>
        <dbReference type="EC" id="6.3.2.5"/>
    </reaction>
</comment>
<comment type="similarity">
    <text evidence="3 4">In the N-terminal section; belongs to the HFCD (homo-oligomeric flavin containing Cys decarboxylase) superfamily.</text>
</comment>
<comment type="cofactor">
    <cofactor evidence="3">
        <name>FMN</name>
        <dbReference type="ChEBI" id="CHEBI:58210"/>
    </cofactor>
    <text evidence="3">Binds 1 FMN per subunit.</text>
</comment>
<dbReference type="Gene3D" id="3.40.50.1950">
    <property type="entry name" value="Flavin prenyltransferase-like"/>
    <property type="match status" value="1"/>
</dbReference>
<dbReference type="EC" id="4.1.1.36" evidence="3"/>
<dbReference type="Pfam" id="PF02441">
    <property type="entry name" value="Flavoprotein"/>
    <property type="match status" value="1"/>
</dbReference>
<evidence type="ECO:0000256" key="4">
    <source>
        <dbReference type="RuleBase" id="RU364078"/>
    </source>
</evidence>
<comment type="function">
    <text evidence="4">Catalyzes two steps in the biosynthesis of coenzyme A. In the first step cysteine is conjugated to 4'-phosphopantothenate to form 4-phosphopantothenoylcysteine, in the latter compound is decarboxylated to form 4'-phosphopantotheine.</text>
</comment>